<dbReference type="Proteomes" id="UP000813461">
    <property type="component" value="Unassembled WGS sequence"/>
</dbReference>
<name>A0A8K0QZ82_9PLEO</name>
<gene>
    <name evidence="2" type="ORF">FB567DRAFT_449814</name>
</gene>
<dbReference type="Pfam" id="PF24864">
    <property type="entry name" value="DUF7730"/>
    <property type="match status" value="1"/>
</dbReference>
<protein>
    <recommendedName>
        <fullName evidence="1">DUF7730 domain-containing protein</fullName>
    </recommendedName>
</protein>
<dbReference type="AlphaFoldDB" id="A0A8K0QZ82"/>
<organism evidence="2 3">
    <name type="scientific">Paraphoma chrysanthemicola</name>
    <dbReference type="NCBI Taxonomy" id="798071"/>
    <lineage>
        <taxon>Eukaryota</taxon>
        <taxon>Fungi</taxon>
        <taxon>Dikarya</taxon>
        <taxon>Ascomycota</taxon>
        <taxon>Pezizomycotina</taxon>
        <taxon>Dothideomycetes</taxon>
        <taxon>Pleosporomycetidae</taxon>
        <taxon>Pleosporales</taxon>
        <taxon>Pleosporineae</taxon>
        <taxon>Phaeosphaeriaceae</taxon>
        <taxon>Paraphoma</taxon>
    </lineage>
</organism>
<accession>A0A8K0QZ82</accession>
<dbReference type="PANTHER" id="PTHR38790">
    <property type="entry name" value="2EXR DOMAIN-CONTAINING PROTEIN-RELATED"/>
    <property type="match status" value="1"/>
</dbReference>
<dbReference type="OrthoDB" id="4757095at2759"/>
<dbReference type="InterPro" id="IPR056632">
    <property type="entry name" value="DUF7730"/>
</dbReference>
<proteinExistence type="predicted"/>
<evidence type="ECO:0000313" key="3">
    <source>
        <dbReference type="Proteomes" id="UP000813461"/>
    </source>
</evidence>
<evidence type="ECO:0000259" key="1">
    <source>
        <dbReference type="Pfam" id="PF24864"/>
    </source>
</evidence>
<dbReference type="PANTHER" id="PTHR38790:SF4">
    <property type="entry name" value="2EXR DOMAIN-CONTAINING PROTEIN"/>
    <property type="match status" value="1"/>
</dbReference>
<evidence type="ECO:0000313" key="2">
    <source>
        <dbReference type="EMBL" id="KAH7079686.1"/>
    </source>
</evidence>
<dbReference type="EMBL" id="JAGMVJ010000016">
    <property type="protein sequence ID" value="KAH7079686.1"/>
    <property type="molecule type" value="Genomic_DNA"/>
</dbReference>
<sequence>MLNHVLGGLKTTLHIHPNKIDHNVRPQPYCMAGPAHNQSQCAILTRLSAELRLLVYEAMLTQSNQLLHIVYCEAIDVLYNANTFSLKGAQGIIRFHSMVTPLNWDMIRHVNLSTVFKVPMAISPALKSIPPEYYSAWERACTLIGTLSGLRILNIDMTIWNYYDYRTTNTMEDKALMSILSPLRVLQINSLQVELNIELPHTVKLALEPYNFDVVQRHRPYNARVFRQA</sequence>
<feature type="domain" description="DUF7730" evidence="1">
    <location>
        <begin position="70"/>
        <end position="180"/>
    </location>
</feature>
<comment type="caution">
    <text evidence="2">The sequence shown here is derived from an EMBL/GenBank/DDBJ whole genome shotgun (WGS) entry which is preliminary data.</text>
</comment>
<reference evidence="2" key="1">
    <citation type="journal article" date="2021" name="Nat. Commun.">
        <title>Genetic determinants of endophytism in the Arabidopsis root mycobiome.</title>
        <authorList>
            <person name="Mesny F."/>
            <person name="Miyauchi S."/>
            <person name="Thiergart T."/>
            <person name="Pickel B."/>
            <person name="Atanasova L."/>
            <person name="Karlsson M."/>
            <person name="Huettel B."/>
            <person name="Barry K.W."/>
            <person name="Haridas S."/>
            <person name="Chen C."/>
            <person name="Bauer D."/>
            <person name="Andreopoulos W."/>
            <person name="Pangilinan J."/>
            <person name="LaButti K."/>
            <person name="Riley R."/>
            <person name="Lipzen A."/>
            <person name="Clum A."/>
            <person name="Drula E."/>
            <person name="Henrissat B."/>
            <person name="Kohler A."/>
            <person name="Grigoriev I.V."/>
            <person name="Martin F.M."/>
            <person name="Hacquard S."/>
        </authorList>
    </citation>
    <scope>NUCLEOTIDE SEQUENCE</scope>
    <source>
        <strain evidence="2">MPI-SDFR-AT-0120</strain>
    </source>
</reference>
<keyword evidence="3" id="KW-1185">Reference proteome</keyword>